<organism evidence="2 3">
    <name type="scientific">Paenibacillus ginsengarvi</name>
    <dbReference type="NCBI Taxonomy" id="400777"/>
    <lineage>
        <taxon>Bacteria</taxon>
        <taxon>Bacillati</taxon>
        <taxon>Bacillota</taxon>
        <taxon>Bacilli</taxon>
        <taxon>Bacillales</taxon>
        <taxon>Paenibacillaceae</taxon>
        <taxon>Paenibacillus</taxon>
    </lineage>
</organism>
<dbReference type="OrthoDB" id="2651947at2"/>
<dbReference type="Proteomes" id="UP000282311">
    <property type="component" value="Unassembled WGS sequence"/>
</dbReference>
<feature type="domain" description="YqbQ/XkdQ" evidence="1">
    <location>
        <begin position="77"/>
        <end position="320"/>
    </location>
</feature>
<gene>
    <name evidence="2" type="ORF">D7M11_05980</name>
</gene>
<comment type="caution">
    <text evidence="2">The sequence shown here is derived from an EMBL/GenBank/DDBJ whole genome shotgun (WGS) entry which is preliminary data.</text>
</comment>
<evidence type="ECO:0000313" key="3">
    <source>
        <dbReference type="Proteomes" id="UP000282311"/>
    </source>
</evidence>
<accession>A0A3B0CLY3</accession>
<proteinExistence type="predicted"/>
<name>A0A3B0CLY3_9BACL</name>
<evidence type="ECO:0000259" key="1">
    <source>
        <dbReference type="Pfam" id="PF24032"/>
    </source>
</evidence>
<dbReference type="RefSeq" id="WP_120746249.1">
    <property type="nucleotide sequence ID" value="NZ_RBAH01000003.1"/>
</dbReference>
<dbReference type="InterPro" id="IPR056937">
    <property type="entry name" value="YqbQ/XkdQ"/>
</dbReference>
<sequence length="336" mass="37492">MSSEAYRSYEVVLDRRYLLGDLVEGISLEESLDEIAYRATVNLLVSDDFPGMGPGQEIRVSGIPYGGTDMVYLLHPGVVWECENSYHGTDRLTVTIYDRTIYLSKSEDEYLFPAGQTASQRLQKYAADWGIELYQIPDTVQTLSKKVYRTQSIYAMLSSDLKETARKGGSLYRPRMTPNGLELFRIGSNETVWVLDPSGNIDSITQRRTLEGTITRVKVLGKEDNPEAATDVLAVESKDTELYGTLQKVVMDSDIMTVSEAVTAAKGYLAGIQETFSVSAIDVNTIRAGDRVHLARSGMDLIVTSVRHELGRLGKMTLELASFDYVKRRYFMDGPV</sequence>
<keyword evidence="3" id="KW-1185">Reference proteome</keyword>
<dbReference type="AlphaFoldDB" id="A0A3B0CLY3"/>
<reference evidence="2 3" key="1">
    <citation type="journal article" date="2007" name="Int. J. Syst. Evol. Microbiol.">
        <title>Paenibacillus ginsengarvi sp. nov., isolated from soil from ginseng cultivation.</title>
        <authorList>
            <person name="Yoon M.H."/>
            <person name="Ten L.N."/>
            <person name="Im W.T."/>
        </authorList>
    </citation>
    <scope>NUCLEOTIDE SEQUENCE [LARGE SCALE GENOMIC DNA]</scope>
    <source>
        <strain evidence="2 3">KCTC 13059</strain>
    </source>
</reference>
<dbReference type="EMBL" id="RBAH01000003">
    <property type="protein sequence ID" value="RKN85881.1"/>
    <property type="molecule type" value="Genomic_DNA"/>
</dbReference>
<dbReference type="Pfam" id="PF24032">
    <property type="entry name" value="YQBQ"/>
    <property type="match status" value="1"/>
</dbReference>
<evidence type="ECO:0000313" key="2">
    <source>
        <dbReference type="EMBL" id="RKN85881.1"/>
    </source>
</evidence>
<protein>
    <submittedName>
        <fullName evidence="2">Phage portal protein</fullName>
    </submittedName>
</protein>